<protein>
    <submittedName>
        <fullName evidence="1">N-acetylglucosamine kinase</fullName>
    </submittedName>
</protein>
<dbReference type="Gene3D" id="1.10.720.160">
    <property type="match status" value="1"/>
</dbReference>
<dbReference type="Proteomes" id="UP001168528">
    <property type="component" value="Unassembled WGS sequence"/>
</dbReference>
<sequence>MILIADSGSSKTDWRLLGPDGSVAQAKTVGFNPYFQDSDMIYEELEKTLLPQLSSTSVTAISEIYYYGAGCSSDTNRTIVRTAINKAFPNAQVDANHDLLAAARALCGHEPGIGCILGTGVNSCLYDGKDIVTGRPSLGFWLGDEGSGGYMGKTLIQHYFHEDMPADLRQKFEKRYKPVLSTVLENAYKKPFPNSYFASYSKFLFDNISHPYAYQLVYDGFITFLNRYVLKYENARSYKVHFTGSVAFYYNTVLRKAAQDTGLTIGHIMESPIAGLTLYHQQKNGWQN</sequence>
<dbReference type="Gene3D" id="3.30.420.40">
    <property type="match status" value="2"/>
</dbReference>
<comment type="caution">
    <text evidence="1">The sequence shown here is derived from an EMBL/GenBank/DDBJ whole genome shotgun (WGS) entry which is preliminary data.</text>
</comment>
<keyword evidence="1" id="KW-0418">Kinase</keyword>
<dbReference type="SUPFAM" id="SSF53067">
    <property type="entry name" value="Actin-like ATPase domain"/>
    <property type="match status" value="2"/>
</dbReference>
<gene>
    <name evidence="1" type="ORF">Q0590_15535</name>
</gene>
<dbReference type="EMBL" id="JAUKPO010000008">
    <property type="protein sequence ID" value="MDO1447682.1"/>
    <property type="molecule type" value="Genomic_DNA"/>
</dbReference>
<evidence type="ECO:0000313" key="2">
    <source>
        <dbReference type="Proteomes" id="UP001168528"/>
    </source>
</evidence>
<proteinExistence type="predicted"/>
<dbReference type="PANTHER" id="PTHR43190">
    <property type="entry name" value="N-ACETYL-D-GLUCOSAMINE KINASE"/>
    <property type="match status" value="1"/>
</dbReference>
<dbReference type="GO" id="GO:0016301">
    <property type="term" value="F:kinase activity"/>
    <property type="evidence" value="ECO:0007669"/>
    <property type="project" value="UniProtKB-KW"/>
</dbReference>
<dbReference type="InterPro" id="IPR043129">
    <property type="entry name" value="ATPase_NBD"/>
</dbReference>
<keyword evidence="1" id="KW-0808">Transferase</keyword>
<reference evidence="1" key="1">
    <citation type="submission" date="2023-07" db="EMBL/GenBank/DDBJ databases">
        <title>The genome sequence of Rhodocytophaga aerolata KACC 12507.</title>
        <authorList>
            <person name="Zhang X."/>
        </authorList>
    </citation>
    <scope>NUCLEOTIDE SEQUENCE</scope>
    <source>
        <strain evidence="1">KACC 12507</strain>
    </source>
</reference>
<dbReference type="CDD" id="cd24079">
    <property type="entry name" value="ASKHA_NBD_PG1100-like"/>
    <property type="match status" value="1"/>
</dbReference>
<dbReference type="InterPro" id="IPR052519">
    <property type="entry name" value="Euk-type_GlcNAc_Kinase"/>
</dbReference>
<dbReference type="RefSeq" id="WP_302038486.1">
    <property type="nucleotide sequence ID" value="NZ_JAUKPO010000008.1"/>
</dbReference>
<accession>A0ABT8R6H1</accession>
<keyword evidence="2" id="KW-1185">Reference proteome</keyword>
<name>A0ABT8R6H1_9BACT</name>
<evidence type="ECO:0000313" key="1">
    <source>
        <dbReference type="EMBL" id="MDO1447682.1"/>
    </source>
</evidence>
<dbReference type="PANTHER" id="PTHR43190:SF3">
    <property type="entry name" value="N-ACETYL-D-GLUCOSAMINE KINASE"/>
    <property type="match status" value="1"/>
</dbReference>
<organism evidence="1 2">
    <name type="scientific">Rhodocytophaga aerolata</name>
    <dbReference type="NCBI Taxonomy" id="455078"/>
    <lineage>
        <taxon>Bacteria</taxon>
        <taxon>Pseudomonadati</taxon>
        <taxon>Bacteroidota</taxon>
        <taxon>Cytophagia</taxon>
        <taxon>Cytophagales</taxon>
        <taxon>Rhodocytophagaceae</taxon>
        <taxon>Rhodocytophaga</taxon>
    </lineage>
</organism>